<keyword evidence="6" id="KW-0325">Glycoprotein</keyword>
<dbReference type="PRINTS" id="PR00133">
    <property type="entry name" value="GLHYDRLASE3"/>
</dbReference>
<dbReference type="Pfam" id="PF01915">
    <property type="entry name" value="Glyco_hydro_3_C"/>
    <property type="match status" value="1"/>
</dbReference>
<evidence type="ECO:0000256" key="4">
    <source>
        <dbReference type="ARBA" id="ARBA00022729"/>
    </source>
</evidence>
<evidence type="ECO:0000259" key="11">
    <source>
        <dbReference type="Pfam" id="PF00933"/>
    </source>
</evidence>
<dbReference type="InterPro" id="IPR001764">
    <property type="entry name" value="Glyco_hydro_3_N"/>
</dbReference>
<dbReference type="EC" id="3.2.1.21" evidence="3"/>
<evidence type="ECO:0000256" key="3">
    <source>
        <dbReference type="ARBA" id="ARBA00012744"/>
    </source>
</evidence>
<feature type="chain" id="PRO_5017654533" description="beta-glucosidase" evidence="10">
    <location>
        <begin position="29"/>
        <end position="638"/>
    </location>
</feature>
<organism evidence="13 14">
    <name type="scientific">Aspergillus mulundensis</name>
    <dbReference type="NCBI Taxonomy" id="1810919"/>
    <lineage>
        <taxon>Eukaryota</taxon>
        <taxon>Fungi</taxon>
        <taxon>Dikarya</taxon>
        <taxon>Ascomycota</taxon>
        <taxon>Pezizomycotina</taxon>
        <taxon>Eurotiomycetes</taxon>
        <taxon>Eurotiomycetidae</taxon>
        <taxon>Eurotiales</taxon>
        <taxon>Aspergillaceae</taxon>
        <taxon>Aspergillus</taxon>
        <taxon>Aspergillus subgen. Nidulantes</taxon>
    </lineage>
</organism>
<evidence type="ECO:0000256" key="1">
    <source>
        <dbReference type="ARBA" id="ARBA00000448"/>
    </source>
</evidence>
<evidence type="ECO:0000259" key="12">
    <source>
        <dbReference type="Pfam" id="PF01915"/>
    </source>
</evidence>
<evidence type="ECO:0000256" key="7">
    <source>
        <dbReference type="ARBA" id="ARBA00023277"/>
    </source>
</evidence>
<name>A0A3D8SCT6_9EURO</name>
<dbReference type="EMBL" id="PVWQ01000004">
    <property type="protein sequence ID" value="RDW84157.1"/>
    <property type="molecule type" value="Genomic_DNA"/>
</dbReference>
<evidence type="ECO:0000256" key="5">
    <source>
        <dbReference type="ARBA" id="ARBA00022801"/>
    </source>
</evidence>
<proteinExistence type="inferred from homology"/>
<dbReference type="GO" id="GO:0008422">
    <property type="term" value="F:beta-glucosidase activity"/>
    <property type="evidence" value="ECO:0007669"/>
    <property type="project" value="UniProtKB-EC"/>
</dbReference>
<accession>A0A3D8SCT6</accession>
<dbReference type="RefSeq" id="XP_026605495.1">
    <property type="nucleotide sequence ID" value="XM_026746499.1"/>
</dbReference>
<keyword evidence="14" id="KW-1185">Reference proteome</keyword>
<dbReference type="Proteomes" id="UP000256690">
    <property type="component" value="Unassembled WGS sequence"/>
</dbReference>
<evidence type="ECO:0000256" key="6">
    <source>
        <dbReference type="ARBA" id="ARBA00023180"/>
    </source>
</evidence>
<evidence type="ECO:0000256" key="10">
    <source>
        <dbReference type="SAM" id="SignalP"/>
    </source>
</evidence>
<dbReference type="PANTHER" id="PTHR30620:SF16">
    <property type="entry name" value="LYSOSOMAL BETA GLUCOSIDASE"/>
    <property type="match status" value="1"/>
</dbReference>
<reference evidence="13 14" key="1">
    <citation type="journal article" date="2018" name="IMA Fungus">
        <title>IMA Genome-F 9: Draft genome sequence of Annulohypoxylon stygium, Aspergillus mulundensis, Berkeleyomyces basicola (syn. Thielaviopsis basicola), Ceratocystis smalleyi, two Cercospora beticola strains, Coleophoma cylindrospora, Fusarium fracticaudum, Phialophora cf. hyalina, and Morchella septimelata.</title>
        <authorList>
            <person name="Wingfield B.D."/>
            <person name="Bills G.F."/>
            <person name="Dong Y."/>
            <person name="Huang W."/>
            <person name="Nel W.J."/>
            <person name="Swalarsk-Parry B.S."/>
            <person name="Vaghefi N."/>
            <person name="Wilken P.M."/>
            <person name="An Z."/>
            <person name="de Beer Z.W."/>
            <person name="De Vos L."/>
            <person name="Chen L."/>
            <person name="Duong T.A."/>
            <person name="Gao Y."/>
            <person name="Hammerbacher A."/>
            <person name="Kikkert J.R."/>
            <person name="Li Y."/>
            <person name="Li H."/>
            <person name="Li K."/>
            <person name="Li Q."/>
            <person name="Liu X."/>
            <person name="Ma X."/>
            <person name="Naidoo K."/>
            <person name="Pethybridge S.J."/>
            <person name="Sun J."/>
            <person name="Steenkamp E.T."/>
            <person name="van der Nest M.A."/>
            <person name="van Wyk S."/>
            <person name="Wingfield M.J."/>
            <person name="Xiong C."/>
            <person name="Yue Q."/>
            <person name="Zhang X."/>
        </authorList>
    </citation>
    <scope>NUCLEOTIDE SEQUENCE [LARGE SCALE GENOMIC DNA]</scope>
    <source>
        <strain evidence="13 14">DSM 5745</strain>
    </source>
</reference>
<comment type="catalytic activity">
    <reaction evidence="1">
        <text>Hydrolysis of terminal, non-reducing beta-D-glucosyl residues with release of beta-D-glucose.</text>
        <dbReference type="EC" id="3.2.1.21"/>
    </reaction>
</comment>
<keyword evidence="8" id="KW-0326">Glycosidase</keyword>
<dbReference type="Pfam" id="PF00933">
    <property type="entry name" value="Glyco_hydro_3"/>
    <property type="match status" value="1"/>
</dbReference>
<dbReference type="InterPro" id="IPR017853">
    <property type="entry name" value="GH"/>
</dbReference>
<dbReference type="SUPFAM" id="SSF51445">
    <property type="entry name" value="(Trans)glycosidases"/>
    <property type="match status" value="1"/>
</dbReference>
<dbReference type="AlphaFoldDB" id="A0A3D8SCT6"/>
<dbReference type="Gene3D" id="3.20.20.300">
    <property type="entry name" value="Glycoside hydrolase, family 3, N-terminal domain"/>
    <property type="match status" value="1"/>
</dbReference>
<gene>
    <name evidence="13" type="ORF">DSM5745_04483</name>
</gene>
<dbReference type="STRING" id="1810919.A0A3D8SCT6"/>
<dbReference type="SUPFAM" id="SSF52279">
    <property type="entry name" value="Beta-D-glucan exohydrolase, C-terminal domain"/>
    <property type="match status" value="1"/>
</dbReference>
<dbReference type="InterPro" id="IPR036962">
    <property type="entry name" value="Glyco_hydro_3_N_sf"/>
</dbReference>
<feature type="domain" description="Glycoside hydrolase family 3 C-terminal" evidence="12">
    <location>
        <begin position="489"/>
        <end position="624"/>
    </location>
</feature>
<sequence>MCALYGIQSLPRLVLVSFLVSLAACSSAASHPAESHSTLPAYRNASLCVDERVDDLLSRMTLEEKAGQMFHTQIFTGPNGTFDPGDPSQNRASTIDRVTTKFMTHFNVAFSTASTKDTAEFVNRLQRLALGTRLGIPITLSTDPRHAFHDNVAAGFSAGDFSQWPENIGLAAIRDAKLVRKFGEIAREEYTAIGIRVSLHPQVDLTTEPRWARTNHGFGEDAQLTATLLDAYVRGFQGDTFGAHSVSTVTKHFPGGGPAANGEDSHFEYGQNSSYPGNNFEYHLIPFKAAIAAGTRQMMPYYSRPQGTQFDAVGWAFNKQIITQLLREELGFDGIVVTDWSIITGSGAGGEWVPARAWGVQELSESERALLVLNAGCDQFGGEERPDLIVDLVHRGLVSEERIDQSVRRLLREKFLLGLFENPFVDVQAAQQIIGNAYFRKLGDQAQRRAYTLLTNNNSILPLNHNTNTKFYIEGFNKTYMENRNLTLVDTPAQADYALLRLNAPYEPRNNTLIETFFHAGSLEYPEAEKQRQAGIYAAVPTIVDILLDRPAVVPEVAGSAAALLGSYGSSADAFLDVVFGVAKPEGKLPFDLPRSMQAVEDNMEDVPFDTRDPVFRFGFGLAYPDSCAGASGGACFS</sequence>
<dbReference type="Gene3D" id="3.40.50.1700">
    <property type="entry name" value="Glycoside hydrolase family 3 C-terminal domain"/>
    <property type="match status" value="1"/>
</dbReference>
<evidence type="ECO:0000313" key="13">
    <source>
        <dbReference type="EMBL" id="RDW84157.1"/>
    </source>
</evidence>
<dbReference type="OrthoDB" id="416222at2759"/>
<keyword evidence="5" id="KW-0378">Hydrolase</keyword>
<evidence type="ECO:0000313" key="14">
    <source>
        <dbReference type="Proteomes" id="UP000256690"/>
    </source>
</evidence>
<keyword evidence="4 10" id="KW-0732">Signal</keyword>
<dbReference type="PANTHER" id="PTHR30620">
    <property type="entry name" value="PERIPLASMIC BETA-GLUCOSIDASE-RELATED"/>
    <property type="match status" value="1"/>
</dbReference>
<evidence type="ECO:0000256" key="2">
    <source>
        <dbReference type="ARBA" id="ARBA00005336"/>
    </source>
</evidence>
<comment type="similarity">
    <text evidence="2">Belongs to the glycosyl hydrolase 3 family.</text>
</comment>
<dbReference type="GeneID" id="38114853"/>
<dbReference type="InterPro" id="IPR002772">
    <property type="entry name" value="Glyco_hydro_3_C"/>
</dbReference>
<dbReference type="InterPro" id="IPR051915">
    <property type="entry name" value="Cellulose_Degrad_GH3"/>
</dbReference>
<comment type="caution">
    <text evidence="13">The sequence shown here is derived from an EMBL/GenBank/DDBJ whole genome shotgun (WGS) entry which is preliminary data.</text>
</comment>
<protein>
    <recommendedName>
        <fullName evidence="3">beta-glucosidase</fullName>
        <ecNumber evidence="3">3.2.1.21</ecNumber>
    </recommendedName>
</protein>
<evidence type="ECO:0000256" key="9">
    <source>
        <dbReference type="ARBA" id="ARBA00023326"/>
    </source>
</evidence>
<feature type="domain" description="Glycoside hydrolase family 3 N-terminal" evidence="11">
    <location>
        <begin position="61"/>
        <end position="412"/>
    </location>
</feature>
<feature type="signal peptide" evidence="10">
    <location>
        <begin position="1"/>
        <end position="28"/>
    </location>
</feature>
<evidence type="ECO:0000256" key="8">
    <source>
        <dbReference type="ARBA" id="ARBA00023295"/>
    </source>
</evidence>
<dbReference type="InterPro" id="IPR036881">
    <property type="entry name" value="Glyco_hydro_3_C_sf"/>
</dbReference>
<dbReference type="GO" id="GO:0009251">
    <property type="term" value="P:glucan catabolic process"/>
    <property type="evidence" value="ECO:0007669"/>
    <property type="project" value="TreeGrafter"/>
</dbReference>
<keyword evidence="9" id="KW-0624">Polysaccharide degradation</keyword>
<keyword evidence="7" id="KW-0119">Carbohydrate metabolism</keyword>